<keyword evidence="20" id="KW-0472">Membrane</keyword>
<dbReference type="GO" id="GO:0006508">
    <property type="term" value="P:proteolysis"/>
    <property type="evidence" value="ECO:0007669"/>
    <property type="project" value="UniProtKB-KW"/>
</dbReference>
<feature type="compositionally biased region" description="Low complexity" evidence="28">
    <location>
        <begin position="811"/>
        <end position="821"/>
    </location>
</feature>
<keyword evidence="22" id="KW-0511">Multifunctional enzyme</keyword>
<dbReference type="FunFam" id="1.10.3810.10:FF:000003">
    <property type="entry name" value="Penicillin-binding protein 1a"/>
    <property type="match status" value="1"/>
</dbReference>
<dbReference type="Gene3D" id="3.40.710.10">
    <property type="entry name" value="DD-peptidase/beta-lactamase superfamily"/>
    <property type="match status" value="2"/>
</dbReference>
<evidence type="ECO:0000256" key="11">
    <source>
        <dbReference type="ARBA" id="ARBA00022670"/>
    </source>
</evidence>
<proteinExistence type="inferred from homology"/>
<comment type="pathway">
    <text evidence="27">Glycan biosynthesis.</text>
</comment>
<dbReference type="InterPro" id="IPR012340">
    <property type="entry name" value="NA-bd_OB-fold"/>
</dbReference>
<comment type="subcellular location">
    <subcellularLocation>
        <location evidence="2">Cell inner membrane</location>
        <topology evidence="2">Single-pass type II membrane protein</topology>
    </subcellularLocation>
</comment>
<evidence type="ECO:0000256" key="17">
    <source>
        <dbReference type="ARBA" id="ARBA00022968"/>
    </source>
</evidence>
<evidence type="ECO:0000256" key="6">
    <source>
        <dbReference type="ARBA" id="ARBA00012448"/>
    </source>
</evidence>
<organism evidence="32 33">
    <name type="scientific">Thiohalospira halophila DSM 15071</name>
    <dbReference type="NCBI Taxonomy" id="1123397"/>
    <lineage>
        <taxon>Bacteria</taxon>
        <taxon>Pseudomonadati</taxon>
        <taxon>Pseudomonadota</taxon>
        <taxon>Gammaproteobacteria</taxon>
        <taxon>Thiohalospirales</taxon>
        <taxon>Thiohalospiraceae</taxon>
        <taxon>Thiohalospira</taxon>
    </lineage>
</organism>
<dbReference type="PANTHER" id="PTHR32282">
    <property type="entry name" value="BINDING PROTEIN TRANSPEPTIDASE, PUTATIVE-RELATED"/>
    <property type="match status" value="1"/>
</dbReference>
<dbReference type="STRING" id="1123397.SAMN05660831_01858"/>
<evidence type="ECO:0000256" key="24">
    <source>
        <dbReference type="ARBA" id="ARBA00034000"/>
    </source>
</evidence>
<comment type="pathway">
    <text evidence="3">Cell wall biogenesis; peptidoglycan biosynthesis.</text>
</comment>
<keyword evidence="18" id="KW-0573">Peptidoglycan synthesis</keyword>
<dbReference type="Proteomes" id="UP000198611">
    <property type="component" value="Unassembled WGS sequence"/>
</dbReference>
<evidence type="ECO:0000256" key="23">
    <source>
        <dbReference type="ARBA" id="ARBA00023316"/>
    </source>
</evidence>
<keyword evidence="17" id="KW-0735">Signal-anchor</keyword>
<dbReference type="SUPFAM" id="SSF56601">
    <property type="entry name" value="beta-lactamase/transpeptidase-like"/>
    <property type="match status" value="1"/>
</dbReference>
<evidence type="ECO:0000256" key="19">
    <source>
        <dbReference type="ARBA" id="ARBA00022989"/>
    </source>
</evidence>
<keyword evidence="11" id="KW-0645">Protease</keyword>
<dbReference type="GO" id="GO:0009002">
    <property type="term" value="F:serine-type D-Ala-D-Ala carboxypeptidase activity"/>
    <property type="evidence" value="ECO:0007669"/>
    <property type="project" value="UniProtKB-EC"/>
</dbReference>
<dbReference type="GO" id="GO:0030288">
    <property type="term" value="C:outer membrane-bounded periplasmic space"/>
    <property type="evidence" value="ECO:0007669"/>
    <property type="project" value="TreeGrafter"/>
</dbReference>
<comment type="catalytic activity">
    <reaction evidence="26">
        <text>[GlcNAc-(1-&gt;4)-Mur2Ac(oyl-L-Ala-gamma-D-Glu-L-Lys-D-Ala-D-Ala)](n)-di-trans,octa-cis-undecaprenyl diphosphate + beta-D-GlcNAc-(1-&gt;4)-Mur2Ac(oyl-L-Ala-gamma-D-Glu-L-Lys-D-Ala-D-Ala)-di-trans,octa-cis-undecaprenyl diphosphate = [GlcNAc-(1-&gt;4)-Mur2Ac(oyl-L-Ala-gamma-D-Glu-L-Lys-D-Ala-D-Ala)](n+1)-di-trans,octa-cis-undecaprenyl diphosphate + di-trans,octa-cis-undecaprenyl diphosphate + H(+)</text>
        <dbReference type="Rhea" id="RHEA:23708"/>
        <dbReference type="Rhea" id="RHEA-COMP:9602"/>
        <dbReference type="Rhea" id="RHEA-COMP:9603"/>
        <dbReference type="ChEBI" id="CHEBI:15378"/>
        <dbReference type="ChEBI" id="CHEBI:58405"/>
        <dbReference type="ChEBI" id="CHEBI:60033"/>
        <dbReference type="ChEBI" id="CHEBI:78435"/>
        <dbReference type="EC" id="2.4.99.28"/>
    </reaction>
</comment>
<keyword evidence="23" id="KW-0961">Cell wall biogenesis/degradation</keyword>
<evidence type="ECO:0000256" key="2">
    <source>
        <dbReference type="ARBA" id="ARBA00004249"/>
    </source>
</evidence>
<evidence type="ECO:0000256" key="10">
    <source>
        <dbReference type="ARBA" id="ARBA00022645"/>
    </source>
</evidence>
<evidence type="ECO:0000256" key="18">
    <source>
        <dbReference type="ARBA" id="ARBA00022984"/>
    </source>
</evidence>
<evidence type="ECO:0000256" key="7">
    <source>
        <dbReference type="ARBA" id="ARBA00018638"/>
    </source>
</evidence>
<dbReference type="SUPFAM" id="SSF53955">
    <property type="entry name" value="Lysozyme-like"/>
    <property type="match status" value="1"/>
</dbReference>
<evidence type="ECO:0000259" key="31">
    <source>
        <dbReference type="Pfam" id="PF17092"/>
    </source>
</evidence>
<dbReference type="AlphaFoldDB" id="A0A1I1TCL5"/>
<feature type="domain" description="Penicillin-binding protein OB-like" evidence="31">
    <location>
        <begin position="332"/>
        <end position="448"/>
    </location>
</feature>
<comment type="function">
    <text evidence="1">Cell wall formation. Synthesis of cross-linked peptidoglycan from the lipid intermediates. The enzyme has a penicillin-insensitive transglycosylase N-terminal domain (formation of linear glycan strands) and a penicillin-sensitive transpeptidase C-terminal domain (cross-linking of the peptide subunits).</text>
</comment>
<dbReference type="EC" id="3.4.16.4" evidence="6"/>
<dbReference type="InterPro" id="IPR006311">
    <property type="entry name" value="TAT_signal"/>
</dbReference>
<evidence type="ECO:0000256" key="5">
    <source>
        <dbReference type="ARBA" id="ARBA00007739"/>
    </source>
</evidence>
<keyword evidence="16" id="KW-0133">Cell shape</keyword>
<dbReference type="Gene3D" id="1.10.3810.10">
    <property type="entry name" value="Biosynthetic peptidoglycan transglycosylase-like"/>
    <property type="match status" value="1"/>
</dbReference>
<dbReference type="PROSITE" id="PS51318">
    <property type="entry name" value="TAT"/>
    <property type="match status" value="1"/>
</dbReference>
<keyword evidence="15" id="KW-0378">Hydrolase</keyword>
<evidence type="ECO:0000256" key="3">
    <source>
        <dbReference type="ARBA" id="ARBA00004752"/>
    </source>
</evidence>
<keyword evidence="33" id="KW-1185">Reference proteome</keyword>
<evidence type="ECO:0000259" key="29">
    <source>
        <dbReference type="Pfam" id="PF00905"/>
    </source>
</evidence>
<evidence type="ECO:0000256" key="21">
    <source>
        <dbReference type="ARBA" id="ARBA00023251"/>
    </source>
</evidence>
<evidence type="ECO:0000256" key="13">
    <source>
        <dbReference type="ARBA" id="ARBA00022679"/>
    </source>
</evidence>
<gene>
    <name evidence="32" type="ORF">SAMN05660831_01858</name>
</gene>
<protein>
    <recommendedName>
        <fullName evidence="7">Penicillin-binding protein 1A</fullName>
        <ecNumber evidence="25">2.4.99.28</ecNumber>
        <ecNumber evidence="6">3.4.16.4</ecNumber>
    </recommendedName>
</protein>
<dbReference type="EC" id="2.4.99.28" evidence="25"/>
<evidence type="ECO:0000256" key="14">
    <source>
        <dbReference type="ARBA" id="ARBA00022692"/>
    </source>
</evidence>
<dbReference type="InterPro" id="IPR012338">
    <property type="entry name" value="Beta-lactam/transpept-like"/>
</dbReference>
<dbReference type="UniPathway" id="UPA00219"/>
<evidence type="ECO:0000256" key="22">
    <source>
        <dbReference type="ARBA" id="ARBA00023268"/>
    </source>
</evidence>
<accession>A0A1I1TCL5</accession>
<dbReference type="GO" id="GO:0005886">
    <property type="term" value="C:plasma membrane"/>
    <property type="evidence" value="ECO:0007669"/>
    <property type="project" value="UniProtKB-SubCell"/>
</dbReference>
<evidence type="ECO:0000256" key="28">
    <source>
        <dbReference type="SAM" id="MobiDB-lite"/>
    </source>
</evidence>
<dbReference type="GO" id="GO:0008955">
    <property type="term" value="F:peptidoglycan glycosyltransferase activity"/>
    <property type="evidence" value="ECO:0007669"/>
    <property type="project" value="UniProtKB-EC"/>
</dbReference>
<dbReference type="OrthoDB" id="9766909at2"/>
<reference evidence="32 33" key="1">
    <citation type="submission" date="2016-10" db="EMBL/GenBank/DDBJ databases">
        <authorList>
            <person name="de Groot N.N."/>
        </authorList>
    </citation>
    <scope>NUCLEOTIDE SEQUENCE [LARGE SCALE GENOMIC DNA]</scope>
    <source>
        <strain evidence="32 33">HL3</strain>
    </source>
</reference>
<sequence length="831" mass="92196">MSSLVRYSRRLVLGLALLYVAAVAAGFAAYAHLAPGLPAHAELQDIELQVPLRVYSRDGVLMAEYGSQRRIPLERDEIPPLMIRAVMAAEDNRFYEHPGVDYLGLLRAAANLAATGEKSQGGSTITMQVARNFFLTREKTYLRKFREILLAFKMERELDKGTILELYLNKIYLGNRAYGVGAAAEVYYGLGVDELNPAQMAMIAGLPKAPSRYNPLTGSERALIRRNYVLDRMHALGYLPTNRWQEARAFRDNARYHGAEASLHAPWVAELARREMVARHGEGAYTGGYRVYTTVESRLQEAANQALSNGIHDYSFRHGYRGPVERRELQLDGPLRYWLATADSPGPLELRPPQLQQWRDWLDEIRLPRDLEPGLVLAVEERSARVLTREGNLDTIPWRGLAWARPYRDTNSTGPAPDTAADVVAVGDIVRLRPLGEGRWHLANRPEVQGALVSLHPDDGSVLALTGGYDFSRSKYNRVTQARRQPGSNFKPFIYSAALEHGFTPASIINDAPVVLEDSALEGVWAPENYSGRFFGPTRLRTGLVKSRNLISIRLLRAMGIRYAINHATRFGFDRERLPRDLTLALGSGAITPLELATGFTVFANGGYRVDAHFLQRIEDRDGRILYEANPERVCPDCDEAVPDGLRGAEHLVARIGLPGLPVPEPRAERPAERVLPPGNVYQMNAMLRDVVKEGTGQGALALGRDDLAGKTGTTNQQVDAWFTGFNHAVATTAWVGFDSPRPLGRRETGARAALPMWRDYMRVALAGVPEKELERPSGMVTVRIDPETGQLAGPDNEEAIFETFRPGHVPEPSSEGNGSNSDDDVQRSLF</sequence>
<keyword evidence="10" id="KW-0121">Carboxypeptidase</keyword>
<feature type="domain" description="Glycosyl transferase family 51" evidence="30">
    <location>
        <begin position="60"/>
        <end position="234"/>
    </location>
</feature>
<dbReference type="GO" id="GO:0009252">
    <property type="term" value="P:peptidoglycan biosynthetic process"/>
    <property type="evidence" value="ECO:0007669"/>
    <property type="project" value="UniProtKB-UniPathway"/>
</dbReference>
<evidence type="ECO:0000256" key="1">
    <source>
        <dbReference type="ARBA" id="ARBA00002624"/>
    </source>
</evidence>
<keyword evidence="12" id="KW-0328">Glycosyltransferase</keyword>
<dbReference type="NCBIfam" id="TIGR02074">
    <property type="entry name" value="PBP_1a_fam"/>
    <property type="match status" value="1"/>
</dbReference>
<dbReference type="RefSeq" id="WP_093428492.1">
    <property type="nucleotide sequence ID" value="NZ_FOMJ01000006.1"/>
</dbReference>
<evidence type="ECO:0000256" key="16">
    <source>
        <dbReference type="ARBA" id="ARBA00022960"/>
    </source>
</evidence>
<evidence type="ECO:0000256" key="12">
    <source>
        <dbReference type="ARBA" id="ARBA00022676"/>
    </source>
</evidence>
<evidence type="ECO:0000256" key="8">
    <source>
        <dbReference type="ARBA" id="ARBA00022475"/>
    </source>
</evidence>
<dbReference type="InterPro" id="IPR036950">
    <property type="entry name" value="PBP_transglycosylase"/>
</dbReference>
<dbReference type="GO" id="GO:0071555">
    <property type="term" value="P:cell wall organization"/>
    <property type="evidence" value="ECO:0007669"/>
    <property type="project" value="UniProtKB-KW"/>
</dbReference>
<name>A0A1I1TCL5_9GAMM</name>
<dbReference type="Pfam" id="PF17092">
    <property type="entry name" value="PCB_OB"/>
    <property type="match status" value="1"/>
</dbReference>
<dbReference type="Pfam" id="PF00905">
    <property type="entry name" value="Transpeptidase"/>
    <property type="match status" value="1"/>
</dbReference>
<dbReference type="PANTHER" id="PTHR32282:SF27">
    <property type="entry name" value="PENICILLIN-BINDING PROTEIN 1A"/>
    <property type="match status" value="1"/>
</dbReference>
<evidence type="ECO:0000256" key="9">
    <source>
        <dbReference type="ARBA" id="ARBA00022519"/>
    </source>
</evidence>
<dbReference type="InterPro" id="IPR031376">
    <property type="entry name" value="PCB_OB"/>
</dbReference>
<dbReference type="InterPro" id="IPR050396">
    <property type="entry name" value="Glycosyltr_51/Transpeptidase"/>
</dbReference>
<dbReference type="InterPro" id="IPR001264">
    <property type="entry name" value="Glyco_trans_51"/>
</dbReference>
<feature type="domain" description="Penicillin-binding protein transpeptidase" evidence="29">
    <location>
        <begin position="450"/>
        <end position="729"/>
    </location>
</feature>
<evidence type="ECO:0000313" key="32">
    <source>
        <dbReference type="EMBL" id="SFD56352.1"/>
    </source>
</evidence>
<dbReference type="GO" id="GO:0008658">
    <property type="term" value="F:penicillin binding"/>
    <property type="evidence" value="ECO:0007669"/>
    <property type="project" value="InterPro"/>
</dbReference>
<keyword evidence="13" id="KW-0808">Transferase</keyword>
<keyword evidence="19" id="KW-1133">Transmembrane helix</keyword>
<dbReference type="GO" id="GO:0008360">
    <property type="term" value="P:regulation of cell shape"/>
    <property type="evidence" value="ECO:0007669"/>
    <property type="project" value="UniProtKB-KW"/>
</dbReference>
<keyword evidence="9" id="KW-0997">Cell inner membrane</keyword>
<dbReference type="EMBL" id="FOMJ01000006">
    <property type="protein sequence ID" value="SFD56352.1"/>
    <property type="molecule type" value="Genomic_DNA"/>
</dbReference>
<feature type="region of interest" description="Disordered" evidence="28">
    <location>
        <begin position="805"/>
        <end position="831"/>
    </location>
</feature>
<keyword evidence="14" id="KW-0812">Transmembrane</keyword>
<keyword evidence="8" id="KW-1003">Cell membrane</keyword>
<dbReference type="GO" id="GO:0046677">
    <property type="term" value="P:response to antibiotic"/>
    <property type="evidence" value="ECO:0007669"/>
    <property type="project" value="UniProtKB-KW"/>
</dbReference>
<evidence type="ECO:0000256" key="25">
    <source>
        <dbReference type="ARBA" id="ARBA00044770"/>
    </source>
</evidence>
<comment type="similarity">
    <text evidence="4">In the C-terminal section; belongs to the transpeptidase family.</text>
</comment>
<evidence type="ECO:0000256" key="4">
    <source>
        <dbReference type="ARBA" id="ARBA00007090"/>
    </source>
</evidence>
<dbReference type="Gene3D" id="2.40.50.140">
    <property type="entry name" value="Nucleic acid-binding proteins"/>
    <property type="match status" value="1"/>
</dbReference>
<comment type="catalytic activity">
    <reaction evidence="24">
        <text>Preferential cleavage: (Ac)2-L-Lys-D-Ala-|-D-Ala. Also transpeptidation of peptidyl-alanyl moieties that are N-acyl substituents of D-alanine.</text>
        <dbReference type="EC" id="3.4.16.4"/>
    </reaction>
</comment>
<keyword evidence="21" id="KW-0046">Antibiotic resistance</keyword>
<comment type="similarity">
    <text evidence="5">In the N-terminal section; belongs to the glycosyltransferase 51 family.</text>
</comment>
<evidence type="ECO:0000256" key="20">
    <source>
        <dbReference type="ARBA" id="ARBA00023136"/>
    </source>
</evidence>
<dbReference type="Pfam" id="PF00912">
    <property type="entry name" value="Transgly"/>
    <property type="match status" value="1"/>
</dbReference>
<evidence type="ECO:0000256" key="15">
    <source>
        <dbReference type="ARBA" id="ARBA00022801"/>
    </source>
</evidence>
<evidence type="ECO:0000313" key="33">
    <source>
        <dbReference type="Proteomes" id="UP000198611"/>
    </source>
</evidence>
<dbReference type="InterPro" id="IPR023346">
    <property type="entry name" value="Lysozyme-like_dom_sf"/>
</dbReference>
<dbReference type="InterPro" id="IPR001460">
    <property type="entry name" value="PCN-bd_Tpept"/>
</dbReference>
<evidence type="ECO:0000256" key="27">
    <source>
        <dbReference type="ARBA" id="ARBA00060592"/>
    </source>
</evidence>
<evidence type="ECO:0000256" key="26">
    <source>
        <dbReference type="ARBA" id="ARBA00049902"/>
    </source>
</evidence>
<evidence type="ECO:0000259" key="30">
    <source>
        <dbReference type="Pfam" id="PF00912"/>
    </source>
</evidence>